<keyword evidence="2" id="KW-1185">Reference proteome</keyword>
<dbReference type="Proteomes" id="UP001159042">
    <property type="component" value="Unassembled WGS sequence"/>
</dbReference>
<name>A0AAV8V6M8_9CUCU</name>
<evidence type="ECO:0000313" key="1">
    <source>
        <dbReference type="EMBL" id="KAJ8909844.1"/>
    </source>
</evidence>
<sequence length="81" mass="9544">MKYIVYMDENGDAEGNYTLIARKPLPNKENEYGLFPVGVFALRRTDSRLPLYFFQKTAFVRICPIVRHVRTSSRTNKRPYI</sequence>
<protein>
    <recommendedName>
        <fullName evidence="3">DUF3800 domain-containing protein</fullName>
    </recommendedName>
</protein>
<dbReference type="EMBL" id="JANEYG010000397">
    <property type="protein sequence ID" value="KAJ8909844.1"/>
    <property type="molecule type" value="Genomic_DNA"/>
</dbReference>
<gene>
    <name evidence="1" type="ORF">NQ315_002850</name>
</gene>
<comment type="caution">
    <text evidence="1">The sequence shown here is derived from an EMBL/GenBank/DDBJ whole genome shotgun (WGS) entry which is preliminary data.</text>
</comment>
<organism evidence="1 2">
    <name type="scientific">Exocentrus adspersus</name>
    <dbReference type="NCBI Taxonomy" id="1586481"/>
    <lineage>
        <taxon>Eukaryota</taxon>
        <taxon>Metazoa</taxon>
        <taxon>Ecdysozoa</taxon>
        <taxon>Arthropoda</taxon>
        <taxon>Hexapoda</taxon>
        <taxon>Insecta</taxon>
        <taxon>Pterygota</taxon>
        <taxon>Neoptera</taxon>
        <taxon>Endopterygota</taxon>
        <taxon>Coleoptera</taxon>
        <taxon>Polyphaga</taxon>
        <taxon>Cucujiformia</taxon>
        <taxon>Chrysomeloidea</taxon>
        <taxon>Cerambycidae</taxon>
        <taxon>Lamiinae</taxon>
        <taxon>Acanthocinini</taxon>
        <taxon>Exocentrus</taxon>
    </lineage>
</organism>
<accession>A0AAV8V6M8</accession>
<proteinExistence type="predicted"/>
<evidence type="ECO:0000313" key="2">
    <source>
        <dbReference type="Proteomes" id="UP001159042"/>
    </source>
</evidence>
<dbReference type="AlphaFoldDB" id="A0AAV8V6M8"/>
<reference evidence="1 2" key="1">
    <citation type="journal article" date="2023" name="Insect Mol. Biol.">
        <title>Genome sequencing provides insights into the evolution of gene families encoding plant cell wall-degrading enzymes in longhorned beetles.</title>
        <authorList>
            <person name="Shin N.R."/>
            <person name="Okamura Y."/>
            <person name="Kirsch R."/>
            <person name="Pauchet Y."/>
        </authorList>
    </citation>
    <scope>NUCLEOTIDE SEQUENCE [LARGE SCALE GENOMIC DNA]</scope>
    <source>
        <strain evidence="1">EAD_L_NR</strain>
    </source>
</reference>
<evidence type="ECO:0008006" key="3">
    <source>
        <dbReference type="Google" id="ProtNLM"/>
    </source>
</evidence>